<evidence type="ECO:0000256" key="4">
    <source>
        <dbReference type="RuleBase" id="RU362118"/>
    </source>
</evidence>
<dbReference type="OrthoDB" id="9805807at2"/>
<dbReference type="PANTHER" id="PTHR11808">
    <property type="entry name" value="TRANS-SULFURATION ENZYME FAMILY MEMBER"/>
    <property type="match status" value="1"/>
</dbReference>
<comment type="cofactor">
    <cofactor evidence="1 4">
        <name>pyridoxal 5'-phosphate</name>
        <dbReference type="ChEBI" id="CHEBI:597326"/>
    </cofactor>
</comment>
<dbReference type="FunFam" id="3.40.640.10:FF:000046">
    <property type="entry name" value="Cystathionine gamma-lyase"/>
    <property type="match status" value="1"/>
</dbReference>
<dbReference type="InterPro" id="IPR015422">
    <property type="entry name" value="PyrdxlP-dep_Trfase_small"/>
</dbReference>
<evidence type="ECO:0000256" key="2">
    <source>
        <dbReference type="ARBA" id="ARBA00022898"/>
    </source>
</evidence>
<accession>A0A2T5JUR6</accession>
<dbReference type="PIRSF" id="PIRSF001434">
    <property type="entry name" value="CGS"/>
    <property type="match status" value="1"/>
</dbReference>
<reference evidence="5 6" key="1">
    <citation type="submission" date="2018-04" db="EMBL/GenBank/DDBJ databases">
        <title>Genomic Encyclopedia of Type Strains, Phase III (KMG-III): the genomes of soil and plant-associated and newly described type strains.</title>
        <authorList>
            <person name="Whitman W."/>
        </authorList>
    </citation>
    <scope>NUCLEOTIDE SEQUENCE [LARGE SCALE GENOMIC DNA]</scope>
    <source>
        <strain evidence="5 6">KA25</strain>
    </source>
</reference>
<dbReference type="Proteomes" id="UP000244060">
    <property type="component" value="Unassembled WGS sequence"/>
</dbReference>
<dbReference type="RefSeq" id="WP_108222124.1">
    <property type="nucleotide sequence ID" value="NZ_CP090024.1"/>
</dbReference>
<dbReference type="GO" id="GO:0019343">
    <property type="term" value="P:cysteine biosynthetic process via cystathionine"/>
    <property type="evidence" value="ECO:0007669"/>
    <property type="project" value="TreeGrafter"/>
</dbReference>
<feature type="modified residue" description="N6-(pyridoxal phosphate)lysine" evidence="3">
    <location>
        <position position="202"/>
    </location>
</feature>
<evidence type="ECO:0000313" key="6">
    <source>
        <dbReference type="Proteomes" id="UP000244060"/>
    </source>
</evidence>
<dbReference type="InterPro" id="IPR015424">
    <property type="entry name" value="PyrdxlP-dep_Trfase"/>
</dbReference>
<dbReference type="Gene3D" id="3.90.1150.10">
    <property type="entry name" value="Aspartate Aminotransferase, domain 1"/>
    <property type="match status" value="1"/>
</dbReference>
<dbReference type="EMBL" id="QAOT01000019">
    <property type="protein sequence ID" value="PTR13907.1"/>
    <property type="molecule type" value="Genomic_DNA"/>
</dbReference>
<dbReference type="InterPro" id="IPR015421">
    <property type="entry name" value="PyrdxlP-dep_Trfase_major"/>
</dbReference>
<gene>
    <name evidence="5" type="ORF">C8J28_11973</name>
</gene>
<keyword evidence="6" id="KW-1185">Reference proteome</keyword>
<evidence type="ECO:0000256" key="3">
    <source>
        <dbReference type="PIRSR" id="PIRSR001434-2"/>
    </source>
</evidence>
<dbReference type="GO" id="GO:0030170">
    <property type="term" value="F:pyridoxal phosphate binding"/>
    <property type="evidence" value="ECO:0007669"/>
    <property type="project" value="InterPro"/>
</dbReference>
<evidence type="ECO:0000256" key="1">
    <source>
        <dbReference type="ARBA" id="ARBA00001933"/>
    </source>
</evidence>
<dbReference type="Pfam" id="PF01053">
    <property type="entry name" value="Cys_Met_Meta_PP"/>
    <property type="match status" value="1"/>
</dbReference>
<comment type="similarity">
    <text evidence="4">Belongs to the trans-sulfuration enzymes family.</text>
</comment>
<dbReference type="GO" id="GO:0019346">
    <property type="term" value="P:transsulfuration"/>
    <property type="evidence" value="ECO:0007669"/>
    <property type="project" value="InterPro"/>
</dbReference>
<proteinExistence type="inferred from homology"/>
<dbReference type="Gene3D" id="3.40.640.10">
    <property type="entry name" value="Type I PLP-dependent aspartate aminotransferase-like (Major domain)"/>
    <property type="match status" value="1"/>
</dbReference>
<dbReference type="PANTHER" id="PTHR11808:SF85">
    <property type="entry name" value="CYSTATHIONINE GAMMA-LYASE-RELATED"/>
    <property type="match status" value="1"/>
</dbReference>
<protein>
    <submittedName>
        <fullName evidence="5">Cystathionine gamma-synthase</fullName>
    </submittedName>
</protein>
<keyword evidence="2 3" id="KW-0663">Pyridoxal phosphate</keyword>
<dbReference type="GO" id="GO:0004123">
    <property type="term" value="F:cystathionine gamma-lyase activity"/>
    <property type="evidence" value="ECO:0007669"/>
    <property type="project" value="TreeGrafter"/>
</dbReference>
<dbReference type="GO" id="GO:0005737">
    <property type="term" value="C:cytoplasm"/>
    <property type="evidence" value="ECO:0007669"/>
    <property type="project" value="TreeGrafter"/>
</dbReference>
<dbReference type="AlphaFoldDB" id="A0A2T5JUR6"/>
<sequence>MTERRLSPETLAAQALGHVDGATGALIPSIHPSTTYERDADTGYSRGRVYARADNPTFDTPADLLTRLEGGAESLLFSSGMAAATAVFLALAPGDHVLAPRVMYWALRGWLLDFATRWGIEVELVDTSDLDALAAAVRPGRTRLIWLETPANPTWEVADIAAVADIARAAGARLAVDSTVATPVLTRPLELGADLVMHSATKYLNGHTDVVAGTLTCAQRDDSWARIAAVQRQNGAILGPFEAWLLQRGMRTLYPRLRWQCASAAALAERLAAHPRVAEVLYPGLASHPGHAIARRQMQGGFGGMLSVRVAGGREAAIATAARVRLWTRATSLGGVESLIEHRASIEGPTSPVPDDLLRLSVGLESAEDLWDDLATALG</sequence>
<comment type="caution">
    <text evidence="5">The sequence shown here is derived from an EMBL/GenBank/DDBJ whole genome shotgun (WGS) entry which is preliminary data.</text>
</comment>
<organism evidence="5 6">
    <name type="scientific">Cereibacter azotoformans</name>
    <dbReference type="NCBI Taxonomy" id="43057"/>
    <lineage>
        <taxon>Bacteria</taxon>
        <taxon>Pseudomonadati</taxon>
        <taxon>Pseudomonadota</taxon>
        <taxon>Alphaproteobacteria</taxon>
        <taxon>Rhodobacterales</taxon>
        <taxon>Paracoccaceae</taxon>
        <taxon>Cereibacter</taxon>
    </lineage>
</organism>
<dbReference type="SUPFAM" id="SSF53383">
    <property type="entry name" value="PLP-dependent transferases"/>
    <property type="match status" value="1"/>
</dbReference>
<evidence type="ECO:0000313" key="5">
    <source>
        <dbReference type="EMBL" id="PTR13907.1"/>
    </source>
</evidence>
<dbReference type="InterPro" id="IPR000277">
    <property type="entry name" value="Cys/Met-Metab_PyrdxlP-dep_enz"/>
</dbReference>
<name>A0A2T5JUR6_9RHOB</name>